<dbReference type="Pfam" id="PF19609">
    <property type="entry name" value="DUF6114"/>
    <property type="match status" value="1"/>
</dbReference>
<keyword evidence="4" id="KW-1185">Reference proteome</keyword>
<protein>
    <submittedName>
        <fullName evidence="3">DUF6114 domain-containing protein</fullName>
    </submittedName>
</protein>
<dbReference type="Proteomes" id="UP001212821">
    <property type="component" value="Chromosome"/>
</dbReference>
<feature type="transmembrane region" description="Helical" evidence="2">
    <location>
        <begin position="89"/>
        <end position="108"/>
    </location>
</feature>
<feature type="compositionally biased region" description="Low complexity" evidence="1">
    <location>
        <begin position="168"/>
        <end position="187"/>
    </location>
</feature>
<sequence>MSSATVETRPGHQNPIGWLWRHWRDFRRTRPYWGGKLAMIAGIPILYFPYAHLTFGGLTIAMSTTAGAGSLIIGVLMIILGLTAWFQPAVRVFAGIATILLTLVSIPVSNLAGFGLSLLPGLIGGGLMVSWAPLPEPVAEPADGRRGRRARQAENPVAQRVATGTAEGAKASEATEPAAAETAGPESAKTEAVEAPTAKLPAQAAPKEPAAEPAAEAAVPQQGTAAEQEEAR</sequence>
<dbReference type="RefSeq" id="WP_270143953.1">
    <property type="nucleotide sequence ID" value="NZ_CP115450.1"/>
</dbReference>
<reference evidence="4" key="1">
    <citation type="submission" date="2022-12" db="EMBL/GenBank/DDBJ databases">
        <authorList>
            <person name="Mo P."/>
        </authorList>
    </citation>
    <scope>NUCLEOTIDE SEQUENCE [LARGE SCALE GENOMIC DNA]</scope>
    <source>
        <strain evidence="4">HUAS 3-15</strain>
    </source>
</reference>
<feature type="transmembrane region" description="Helical" evidence="2">
    <location>
        <begin position="56"/>
        <end position="82"/>
    </location>
</feature>
<feature type="transmembrane region" description="Helical" evidence="2">
    <location>
        <begin position="31"/>
        <end position="50"/>
    </location>
</feature>
<keyword evidence="2" id="KW-0812">Transmembrane</keyword>
<organism evidence="3 4">
    <name type="scientific">Kitasatospora cathayae</name>
    <dbReference type="NCBI Taxonomy" id="3004092"/>
    <lineage>
        <taxon>Bacteria</taxon>
        <taxon>Bacillati</taxon>
        <taxon>Actinomycetota</taxon>
        <taxon>Actinomycetes</taxon>
        <taxon>Kitasatosporales</taxon>
        <taxon>Streptomycetaceae</taxon>
        <taxon>Kitasatospora</taxon>
    </lineage>
</organism>
<dbReference type="InterPro" id="IPR046096">
    <property type="entry name" value="DUF6114"/>
</dbReference>
<gene>
    <name evidence="3" type="ORF">O1G21_14530</name>
</gene>
<accession>A0ABY7Q3W8</accession>
<evidence type="ECO:0000313" key="3">
    <source>
        <dbReference type="EMBL" id="WBP86931.1"/>
    </source>
</evidence>
<keyword evidence="2" id="KW-0472">Membrane</keyword>
<feature type="compositionally biased region" description="Low complexity" evidence="1">
    <location>
        <begin position="201"/>
        <end position="222"/>
    </location>
</feature>
<name>A0ABY7Q3W8_9ACTN</name>
<dbReference type="EMBL" id="CP115450">
    <property type="protein sequence ID" value="WBP86931.1"/>
    <property type="molecule type" value="Genomic_DNA"/>
</dbReference>
<evidence type="ECO:0000256" key="2">
    <source>
        <dbReference type="SAM" id="Phobius"/>
    </source>
</evidence>
<proteinExistence type="predicted"/>
<feature type="region of interest" description="Disordered" evidence="1">
    <location>
        <begin position="139"/>
        <end position="232"/>
    </location>
</feature>
<evidence type="ECO:0000313" key="4">
    <source>
        <dbReference type="Proteomes" id="UP001212821"/>
    </source>
</evidence>
<evidence type="ECO:0000256" key="1">
    <source>
        <dbReference type="SAM" id="MobiDB-lite"/>
    </source>
</evidence>
<keyword evidence="2" id="KW-1133">Transmembrane helix</keyword>